<dbReference type="InParanoid" id="A0A061FLB3"/>
<dbReference type="OMA" id="CCICAQM"/>
<dbReference type="GO" id="GO:0005694">
    <property type="term" value="C:chromosome"/>
    <property type="evidence" value="ECO:0007669"/>
    <property type="project" value="UniProtKB-SubCell"/>
</dbReference>
<evidence type="ECO:0000256" key="4">
    <source>
        <dbReference type="ARBA" id="ARBA00023015"/>
    </source>
</evidence>
<evidence type="ECO:0000256" key="8">
    <source>
        <dbReference type="ARBA" id="ARBA00023242"/>
    </source>
</evidence>
<accession>A0A061FLB3</accession>
<keyword evidence="6" id="KW-0238">DNA-binding</keyword>
<evidence type="ECO:0000256" key="2">
    <source>
        <dbReference type="ARBA" id="ARBA00004604"/>
    </source>
</evidence>
<evidence type="ECO:0000259" key="11">
    <source>
        <dbReference type="PROSITE" id="PS51294"/>
    </source>
</evidence>
<evidence type="ECO:0000259" key="10">
    <source>
        <dbReference type="PROSITE" id="PS50090"/>
    </source>
</evidence>
<name>A0A061FLB3_THECC</name>
<evidence type="ECO:0000256" key="1">
    <source>
        <dbReference type="ARBA" id="ARBA00004286"/>
    </source>
</evidence>
<keyword evidence="8" id="KW-0539">Nucleus</keyword>
<dbReference type="PROSITE" id="PS50090">
    <property type="entry name" value="MYB_LIKE"/>
    <property type="match status" value="1"/>
</dbReference>
<dbReference type="SMART" id="SM00717">
    <property type="entry name" value="SANT"/>
    <property type="match status" value="1"/>
</dbReference>
<dbReference type="Pfam" id="PF00249">
    <property type="entry name" value="Myb_DNA-binding"/>
    <property type="match status" value="1"/>
</dbReference>
<organism evidence="12 13">
    <name type="scientific">Theobroma cacao</name>
    <name type="common">Cacao</name>
    <name type="synonym">Cocoa</name>
    <dbReference type="NCBI Taxonomy" id="3641"/>
    <lineage>
        <taxon>Eukaryota</taxon>
        <taxon>Viridiplantae</taxon>
        <taxon>Streptophyta</taxon>
        <taxon>Embryophyta</taxon>
        <taxon>Tracheophyta</taxon>
        <taxon>Spermatophyta</taxon>
        <taxon>Magnoliopsida</taxon>
        <taxon>eudicotyledons</taxon>
        <taxon>Gunneridae</taxon>
        <taxon>Pentapetalae</taxon>
        <taxon>rosids</taxon>
        <taxon>malvids</taxon>
        <taxon>Malvales</taxon>
        <taxon>Malvaceae</taxon>
        <taxon>Byttnerioideae</taxon>
        <taxon>Theobroma</taxon>
    </lineage>
</organism>
<dbReference type="Gene3D" id="1.10.10.60">
    <property type="entry name" value="Homeodomain-like"/>
    <property type="match status" value="1"/>
</dbReference>
<gene>
    <name evidence="12" type="ORF">TCM_042744</name>
</gene>
<dbReference type="PANTHER" id="PTHR46267">
    <property type="entry name" value="SINGLE MYB HISTONE 4"/>
    <property type="match status" value="1"/>
</dbReference>
<reference evidence="12 13" key="1">
    <citation type="journal article" date="2013" name="Genome Biol.">
        <title>The genome sequence of the most widely cultivated cacao type and its use to identify candidate genes regulating pod color.</title>
        <authorList>
            <person name="Motamayor J.C."/>
            <person name="Mockaitis K."/>
            <person name="Schmutz J."/>
            <person name="Haiminen N."/>
            <person name="Iii D.L."/>
            <person name="Cornejo O."/>
            <person name="Findley S.D."/>
            <person name="Zheng P."/>
            <person name="Utro F."/>
            <person name="Royaert S."/>
            <person name="Saski C."/>
            <person name="Jenkins J."/>
            <person name="Podicheti R."/>
            <person name="Zhao M."/>
            <person name="Scheffler B.E."/>
            <person name="Stack J.C."/>
            <person name="Feltus F.A."/>
            <person name="Mustiga G.M."/>
            <person name="Amores F."/>
            <person name="Phillips W."/>
            <person name="Marelli J.P."/>
            <person name="May G.D."/>
            <person name="Shapiro H."/>
            <person name="Ma J."/>
            <person name="Bustamante C.D."/>
            <person name="Schnell R.J."/>
            <person name="Main D."/>
            <person name="Gilbert D."/>
            <person name="Parida L."/>
            <person name="Kuhn D.N."/>
        </authorList>
    </citation>
    <scope>NUCLEOTIDE SEQUENCE [LARGE SCALE GENOMIC DNA]</scope>
    <source>
        <strain evidence="13">cv. Matina 1-6</strain>
    </source>
</reference>
<feature type="domain" description="Myb-like" evidence="10">
    <location>
        <begin position="1"/>
        <end position="57"/>
    </location>
</feature>
<evidence type="ECO:0000256" key="9">
    <source>
        <dbReference type="ARBA" id="ARBA00032813"/>
    </source>
</evidence>
<dbReference type="InterPro" id="IPR001005">
    <property type="entry name" value="SANT/Myb"/>
</dbReference>
<evidence type="ECO:0000256" key="6">
    <source>
        <dbReference type="ARBA" id="ARBA00023125"/>
    </source>
</evidence>
<dbReference type="PROSITE" id="PS51294">
    <property type="entry name" value="HTH_MYB"/>
    <property type="match status" value="1"/>
</dbReference>
<dbReference type="PANTHER" id="PTHR46267:SF3">
    <property type="entry name" value="TELOMERE REPEAT-BINDING FACTOR 4-RELATED"/>
    <property type="match status" value="1"/>
</dbReference>
<dbReference type="AlphaFoldDB" id="A0A061FLB3"/>
<keyword evidence="7" id="KW-0804">Transcription</keyword>
<evidence type="ECO:0000256" key="7">
    <source>
        <dbReference type="ARBA" id="ARBA00023163"/>
    </source>
</evidence>
<dbReference type="Gramene" id="EOY18105">
    <property type="protein sequence ID" value="EOY18105"/>
    <property type="gene ID" value="TCM_042744"/>
</dbReference>
<dbReference type="EMBL" id="CM001888">
    <property type="protein sequence ID" value="EOY18105.1"/>
    <property type="molecule type" value="Genomic_DNA"/>
</dbReference>
<dbReference type="SUPFAM" id="SSF46689">
    <property type="entry name" value="Homeodomain-like"/>
    <property type="match status" value="1"/>
</dbReference>
<dbReference type="HOGENOM" id="CLU_201538_0_0_1"/>
<keyword evidence="13" id="KW-1185">Reference proteome</keyword>
<keyword evidence="4" id="KW-0805">Transcription regulation</keyword>
<evidence type="ECO:0000256" key="3">
    <source>
        <dbReference type="ARBA" id="ARBA00022454"/>
    </source>
</evidence>
<comment type="subcellular location">
    <subcellularLocation>
        <location evidence="1">Chromosome</location>
    </subcellularLocation>
    <subcellularLocation>
        <location evidence="2">Nucleus</location>
        <location evidence="2">Nucleolus</location>
    </subcellularLocation>
</comment>
<keyword evidence="3" id="KW-0158">Chromosome</keyword>
<evidence type="ECO:0000313" key="12">
    <source>
        <dbReference type="EMBL" id="EOY18105.1"/>
    </source>
</evidence>
<evidence type="ECO:0000256" key="5">
    <source>
        <dbReference type="ARBA" id="ARBA00023054"/>
    </source>
</evidence>
<dbReference type="CDD" id="cd11660">
    <property type="entry name" value="SANT_TRF"/>
    <property type="match status" value="1"/>
</dbReference>
<evidence type="ECO:0000313" key="13">
    <source>
        <dbReference type="Proteomes" id="UP000026915"/>
    </source>
</evidence>
<dbReference type="InterPro" id="IPR017930">
    <property type="entry name" value="Myb_dom"/>
</dbReference>
<feature type="domain" description="HTH myb-type" evidence="11">
    <location>
        <begin position="1"/>
        <end position="61"/>
    </location>
</feature>
<keyword evidence="5" id="KW-0175">Coiled coil</keyword>
<sequence length="64" mass="7227">MGNQKQIWTAEEEETLLAGVAKHSPGKWKNILEDPDFAPHLPRRSNIDLKDKWRNLSVSTSGQG</sequence>
<dbReference type="InterPro" id="IPR044597">
    <property type="entry name" value="SMH1-6"/>
</dbReference>
<dbReference type="FunFam" id="1.10.10.60:FF:000168">
    <property type="entry name" value="Telomere repeat-binding factor 1"/>
    <property type="match status" value="1"/>
</dbReference>
<dbReference type="InterPro" id="IPR009057">
    <property type="entry name" value="Homeodomain-like_sf"/>
</dbReference>
<dbReference type="GO" id="GO:0005730">
    <property type="term" value="C:nucleolus"/>
    <property type="evidence" value="ECO:0007669"/>
    <property type="project" value="UniProtKB-SubCell"/>
</dbReference>
<dbReference type="GO" id="GO:0003691">
    <property type="term" value="F:double-stranded telomeric DNA binding"/>
    <property type="evidence" value="ECO:0007669"/>
    <property type="project" value="InterPro"/>
</dbReference>
<dbReference type="Proteomes" id="UP000026915">
    <property type="component" value="Chromosome 10"/>
</dbReference>
<proteinExistence type="predicted"/>
<protein>
    <recommendedName>
        <fullName evidence="9">MYB transcription factor</fullName>
    </recommendedName>
</protein>